<dbReference type="EMBL" id="JACGCM010001629">
    <property type="protein sequence ID" value="KAF6152450.1"/>
    <property type="molecule type" value="Genomic_DNA"/>
</dbReference>
<name>A0A7J7MCD2_9MAGN</name>
<keyword evidence="2" id="KW-1185">Reference proteome</keyword>
<sequence>MGAILSYAFDPSTLLWGLWEDVWPFSRKMDYMNATLDSGKMYIIVDWGNRSIKMRDDGHMEWKDVGSIPRVSHGDARPPDSFGYGFVELAGYLYVVEGKCMQWGEELGKSLYQVWTCNPTILPLQGREGSTNGLAKGVVIGCAALEEGRQMNLPME</sequence>
<evidence type="ECO:0000313" key="2">
    <source>
        <dbReference type="Proteomes" id="UP000541444"/>
    </source>
</evidence>
<protein>
    <submittedName>
        <fullName evidence="1">Uncharacterized protein</fullName>
    </submittedName>
</protein>
<comment type="caution">
    <text evidence="1">The sequence shown here is derived from an EMBL/GenBank/DDBJ whole genome shotgun (WGS) entry which is preliminary data.</text>
</comment>
<dbReference type="AlphaFoldDB" id="A0A7J7MCD2"/>
<proteinExistence type="predicted"/>
<dbReference type="Proteomes" id="UP000541444">
    <property type="component" value="Unassembled WGS sequence"/>
</dbReference>
<organism evidence="1 2">
    <name type="scientific">Kingdonia uniflora</name>
    <dbReference type="NCBI Taxonomy" id="39325"/>
    <lineage>
        <taxon>Eukaryota</taxon>
        <taxon>Viridiplantae</taxon>
        <taxon>Streptophyta</taxon>
        <taxon>Embryophyta</taxon>
        <taxon>Tracheophyta</taxon>
        <taxon>Spermatophyta</taxon>
        <taxon>Magnoliopsida</taxon>
        <taxon>Ranunculales</taxon>
        <taxon>Circaeasteraceae</taxon>
        <taxon>Kingdonia</taxon>
    </lineage>
</organism>
<accession>A0A7J7MCD2</accession>
<reference evidence="1 2" key="1">
    <citation type="journal article" date="2020" name="IScience">
        <title>Genome Sequencing of the Endangered Kingdonia uniflora (Circaeasteraceae, Ranunculales) Reveals Potential Mechanisms of Evolutionary Specialization.</title>
        <authorList>
            <person name="Sun Y."/>
            <person name="Deng T."/>
            <person name="Zhang A."/>
            <person name="Moore M.J."/>
            <person name="Landis J.B."/>
            <person name="Lin N."/>
            <person name="Zhang H."/>
            <person name="Zhang X."/>
            <person name="Huang J."/>
            <person name="Zhang X."/>
            <person name="Sun H."/>
            <person name="Wang H."/>
        </authorList>
    </citation>
    <scope>NUCLEOTIDE SEQUENCE [LARGE SCALE GENOMIC DNA]</scope>
    <source>
        <strain evidence="1">TB1705</strain>
        <tissue evidence="1">Leaf</tissue>
    </source>
</reference>
<gene>
    <name evidence="1" type="ORF">GIB67_035518</name>
</gene>
<evidence type="ECO:0000313" key="1">
    <source>
        <dbReference type="EMBL" id="KAF6152450.1"/>
    </source>
</evidence>